<name>A0A4R3ZSN8_9ACTN</name>
<keyword evidence="3 7" id="KW-0653">Protein transport</keyword>
<evidence type="ECO:0000256" key="4">
    <source>
        <dbReference type="ARBA" id="ARBA00022989"/>
    </source>
</evidence>
<keyword evidence="5 7" id="KW-0811">Translocation</keyword>
<keyword evidence="7" id="KW-1003">Cell membrane</keyword>
<feature type="compositionally biased region" description="Low complexity" evidence="8">
    <location>
        <begin position="1"/>
        <end position="12"/>
    </location>
</feature>
<gene>
    <name evidence="7" type="primary">tatC</name>
    <name evidence="9" type="ORF">EDD19_11453</name>
</gene>
<keyword evidence="6 7" id="KW-0472">Membrane</keyword>
<accession>A0A4R3ZSN8</accession>
<dbReference type="PROSITE" id="PS01218">
    <property type="entry name" value="TATC"/>
    <property type="match status" value="1"/>
</dbReference>
<evidence type="ECO:0000313" key="9">
    <source>
        <dbReference type="EMBL" id="TCW23248.1"/>
    </source>
</evidence>
<dbReference type="Pfam" id="PF00902">
    <property type="entry name" value="TatC"/>
    <property type="match status" value="1"/>
</dbReference>
<protein>
    <recommendedName>
        <fullName evidence="7">Sec-independent protein translocase protein TatC</fullName>
    </recommendedName>
</protein>
<dbReference type="PANTHER" id="PTHR30371">
    <property type="entry name" value="SEC-INDEPENDENT PROTEIN TRANSLOCASE PROTEIN TATC"/>
    <property type="match status" value="1"/>
</dbReference>
<comment type="caution">
    <text evidence="9">The sequence shown here is derived from an EMBL/GenBank/DDBJ whole genome shotgun (WGS) entry which is preliminary data.</text>
</comment>
<comment type="similarity">
    <text evidence="7">Belongs to the TatC family.</text>
</comment>
<keyword evidence="7" id="KW-0813">Transport</keyword>
<feature type="transmembrane region" description="Helical" evidence="7">
    <location>
        <begin position="152"/>
        <end position="178"/>
    </location>
</feature>
<evidence type="ECO:0000256" key="3">
    <source>
        <dbReference type="ARBA" id="ARBA00022927"/>
    </source>
</evidence>
<dbReference type="GO" id="GO:0043953">
    <property type="term" value="P:protein transport by the Tat complex"/>
    <property type="evidence" value="ECO:0007669"/>
    <property type="project" value="UniProtKB-UniRule"/>
</dbReference>
<proteinExistence type="inferred from homology"/>
<feature type="transmembrane region" description="Helical" evidence="7">
    <location>
        <begin position="260"/>
        <end position="280"/>
    </location>
</feature>
<evidence type="ECO:0000256" key="1">
    <source>
        <dbReference type="ARBA" id="ARBA00004141"/>
    </source>
</evidence>
<evidence type="ECO:0000256" key="8">
    <source>
        <dbReference type="SAM" id="MobiDB-lite"/>
    </source>
</evidence>
<dbReference type="InterPro" id="IPR002033">
    <property type="entry name" value="TatC"/>
</dbReference>
<comment type="subunit">
    <text evidence="7">The Tat system comprises two distinct complexes: a TatABC complex, containing multiple copies of TatA, TatB and TatC subunits, and a separate TatA complex, containing only TatA subunits. Substrates initially bind to the TatABC complex, which probably triggers association of the separate TatA complex to form the active translocon.</text>
</comment>
<organism evidence="9 10">
    <name type="scientific">Dietzia cinnamea</name>
    <dbReference type="NCBI Taxonomy" id="321318"/>
    <lineage>
        <taxon>Bacteria</taxon>
        <taxon>Bacillati</taxon>
        <taxon>Actinomycetota</taxon>
        <taxon>Actinomycetes</taxon>
        <taxon>Mycobacteriales</taxon>
        <taxon>Dietziaceae</taxon>
        <taxon>Dietzia</taxon>
    </lineage>
</organism>
<sequence>MTQTGTTDTGATRQGGAGRLLSKRRRRPRNPDGTMPLIEHIYELRTRLLISVAAIVVTLGFGFWWYGTGFLGVPSLGGILTGPYCDIPPGARLQLGDAGDECRLLATGPFEQFMLRLKVAATAGIVLASPIWLYQLWAFITPGLHKNEKRYGIVFTILAAVLFIGGAVLAYVVIVHALEFLLSIGDNVQTTALSGSQYFTFLIQLILIFGVSFEIPLLIAMLNVAGVVSYETLARSRRGIIMGIFVFAAVASPGQDPFSMLALAVAVCILVEAAIQFARLHDKRRKKSRADWLEVDDESASPLAPADGLGGAGPLERPEPLTPPIPSAGAGVSGTRAPGDTRPLQAPAGGGSIYDDIT</sequence>
<evidence type="ECO:0000256" key="5">
    <source>
        <dbReference type="ARBA" id="ARBA00023010"/>
    </source>
</evidence>
<dbReference type="PRINTS" id="PR01840">
    <property type="entry name" value="TATCFAMILY"/>
</dbReference>
<dbReference type="HAMAP" id="MF_00902">
    <property type="entry name" value="TatC"/>
    <property type="match status" value="1"/>
</dbReference>
<feature type="transmembrane region" description="Helical" evidence="7">
    <location>
        <begin position="48"/>
        <end position="66"/>
    </location>
</feature>
<dbReference type="EMBL" id="SMCX01000014">
    <property type="protein sequence ID" value="TCW23248.1"/>
    <property type="molecule type" value="Genomic_DNA"/>
</dbReference>
<dbReference type="PANTHER" id="PTHR30371:SF0">
    <property type="entry name" value="SEC-INDEPENDENT PROTEIN TRANSLOCASE PROTEIN TATC, CHLOROPLASTIC-RELATED"/>
    <property type="match status" value="1"/>
</dbReference>
<evidence type="ECO:0000256" key="2">
    <source>
        <dbReference type="ARBA" id="ARBA00022692"/>
    </source>
</evidence>
<reference evidence="9 10" key="1">
    <citation type="submission" date="2019-03" db="EMBL/GenBank/DDBJ databases">
        <title>Root nodule microbial communities of legume samples collected from USA, Mexico and Botswana.</title>
        <authorList>
            <person name="Hirsch A."/>
        </authorList>
    </citation>
    <scope>NUCLEOTIDE SEQUENCE [LARGE SCALE GENOMIC DNA]</scope>
    <source>
        <strain evidence="9 10">55</strain>
    </source>
</reference>
<dbReference type="InterPro" id="IPR019820">
    <property type="entry name" value="Sec-indep_translocase_CS"/>
</dbReference>
<dbReference type="GO" id="GO:0009977">
    <property type="term" value="F:proton motive force dependent protein transmembrane transporter activity"/>
    <property type="evidence" value="ECO:0007669"/>
    <property type="project" value="TreeGrafter"/>
</dbReference>
<comment type="function">
    <text evidence="7">Part of the twin-arginine translocation (Tat) system that transports large folded proteins containing a characteristic twin-arginine motif in their signal peptide across membranes. Together with TatB, TatC is part of a receptor directly interacting with Tat signal peptides.</text>
</comment>
<evidence type="ECO:0000313" key="10">
    <source>
        <dbReference type="Proteomes" id="UP000295805"/>
    </source>
</evidence>
<feature type="transmembrane region" description="Helical" evidence="7">
    <location>
        <begin position="119"/>
        <end position="140"/>
    </location>
</feature>
<dbReference type="GO" id="GO:0033281">
    <property type="term" value="C:TAT protein transport complex"/>
    <property type="evidence" value="ECO:0007669"/>
    <property type="project" value="UniProtKB-UniRule"/>
</dbReference>
<dbReference type="GO" id="GO:0065002">
    <property type="term" value="P:intracellular protein transmembrane transport"/>
    <property type="evidence" value="ECO:0007669"/>
    <property type="project" value="TreeGrafter"/>
</dbReference>
<evidence type="ECO:0000256" key="7">
    <source>
        <dbReference type="HAMAP-Rule" id="MF_00902"/>
    </source>
</evidence>
<dbReference type="NCBIfam" id="TIGR00945">
    <property type="entry name" value="tatC"/>
    <property type="match status" value="1"/>
</dbReference>
<feature type="region of interest" description="Disordered" evidence="8">
    <location>
        <begin position="1"/>
        <end position="32"/>
    </location>
</feature>
<feature type="transmembrane region" description="Helical" evidence="7">
    <location>
        <begin position="237"/>
        <end position="254"/>
    </location>
</feature>
<keyword evidence="2 7" id="KW-0812">Transmembrane</keyword>
<comment type="subcellular location">
    <subcellularLocation>
        <location evidence="7">Cell membrane</location>
        <topology evidence="7">Multi-pass membrane protein</topology>
    </subcellularLocation>
    <subcellularLocation>
        <location evidence="1">Membrane</location>
        <topology evidence="1">Multi-pass membrane protein</topology>
    </subcellularLocation>
</comment>
<evidence type="ECO:0000256" key="6">
    <source>
        <dbReference type="ARBA" id="ARBA00023136"/>
    </source>
</evidence>
<feature type="transmembrane region" description="Helical" evidence="7">
    <location>
        <begin position="198"/>
        <end position="225"/>
    </location>
</feature>
<dbReference type="Proteomes" id="UP000295805">
    <property type="component" value="Unassembled WGS sequence"/>
</dbReference>
<feature type="region of interest" description="Disordered" evidence="8">
    <location>
        <begin position="298"/>
        <end position="358"/>
    </location>
</feature>
<dbReference type="AlphaFoldDB" id="A0A4R3ZSN8"/>
<keyword evidence="4 7" id="KW-1133">Transmembrane helix</keyword>